<sequence length="268" mass="30407">MLDVAAGDLQVAFAGEVLAGGGPAAPEASEPLFLEVDTCHIDAQRIATKLGKYMRFLRRRVTDVDGQQRAMWRTRWEHPNSHPGQVLHPPLLLAFHQIGARSPEASFERVADLTRPHWAGRWAAEEFHDYNDKIPLLFTTIDLLTEHGPAGAAFRRAGRQHFQTLPNAIGNARRDTALARSHARYRERARQYEAEQAAAREAKRPTCGECGTKFTDDHWKYTQYRDAAYDPHRHLSGPLRPNGRRPRPSRKRSRQAPGLPTLRIPPRR</sequence>
<dbReference type="OrthoDB" id="4336626at2"/>
<evidence type="ECO:0000313" key="2">
    <source>
        <dbReference type="EMBL" id="TDC76423.1"/>
    </source>
</evidence>
<dbReference type="Proteomes" id="UP000295345">
    <property type="component" value="Unassembled WGS sequence"/>
</dbReference>
<dbReference type="EMBL" id="SMKI01000077">
    <property type="protein sequence ID" value="TDC76423.1"/>
    <property type="molecule type" value="Genomic_DNA"/>
</dbReference>
<dbReference type="AlphaFoldDB" id="A0A4R4TMT1"/>
<dbReference type="RefSeq" id="WP_132817553.1">
    <property type="nucleotide sequence ID" value="NZ_SMKI01000077.1"/>
</dbReference>
<organism evidence="2 3">
    <name type="scientific">Streptomyces hainanensis</name>
    <dbReference type="NCBI Taxonomy" id="402648"/>
    <lineage>
        <taxon>Bacteria</taxon>
        <taxon>Bacillati</taxon>
        <taxon>Actinomycetota</taxon>
        <taxon>Actinomycetes</taxon>
        <taxon>Kitasatosporales</taxon>
        <taxon>Streptomycetaceae</taxon>
        <taxon>Streptomyces</taxon>
    </lineage>
</organism>
<evidence type="ECO:0000313" key="3">
    <source>
        <dbReference type="Proteomes" id="UP000295345"/>
    </source>
</evidence>
<comment type="caution">
    <text evidence="2">The sequence shown here is derived from an EMBL/GenBank/DDBJ whole genome shotgun (WGS) entry which is preliminary data.</text>
</comment>
<feature type="region of interest" description="Disordered" evidence="1">
    <location>
        <begin position="230"/>
        <end position="268"/>
    </location>
</feature>
<name>A0A4R4TMT1_9ACTN</name>
<feature type="compositionally biased region" description="Basic residues" evidence="1">
    <location>
        <begin position="242"/>
        <end position="254"/>
    </location>
</feature>
<proteinExistence type="predicted"/>
<gene>
    <name evidence="2" type="ORF">E1283_09820</name>
</gene>
<protein>
    <submittedName>
        <fullName evidence="2">Uncharacterized protein</fullName>
    </submittedName>
</protein>
<accession>A0A4R4TMT1</accession>
<evidence type="ECO:0000256" key="1">
    <source>
        <dbReference type="SAM" id="MobiDB-lite"/>
    </source>
</evidence>
<reference evidence="2 3" key="1">
    <citation type="submission" date="2019-03" db="EMBL/GenBank/DDBJ databases">
        <title>Draft genome sequences of novel Actinobacteria.</title>
        <authorList>
            <person name="Sahin N."/>
            <person name="Ay H."/>
            <person name="Saygin H."/>
        </authorList>
    </citation>
    <scope>NUCLEOTIDE SEQUENCE [LARGE SCALE GENOMIC DNA]</scope>
    <source>
        <strain evidence="2 3">DSM 41900</strain>
    </source>
</reference>
<keyword evidence="3" id="KW-1185">Reference proteome</keyword>